<organism evidence="1">
    <name type="scientific">Serratia fonticola</name>
    <dbReference type="NCBI Taxonomy" id="47917"/>
    <lineage>
        <taxon>Bacteria</taxon>
        <taxon>Pseudomonadati</taxon>
        <taxon>Pseudomonadota</taxon>
        <taxon>Gammaproteobacteria</taxon>
        <taxon>Enterobacterales</taxon>
        <taxon>Yersiniaceae</taxon>
        <taxon>Serratia</taxon>
    </lineage>
</organism>
<keyword evidence="1" id="KW-0808">Transferase</keyword>
<dbReference type="SUPFAM" id="SSF53383">
    <property type="entry name" value="PLP-dependent transferases"/>
    <property type="match status" value="1"/>
</dbReference>
<proteinExistence type="predicted"/>
<keyword evidence="1" id="KW-0032">Aminotransferase</keyword>
<protein>
    <submittedName>
        <fullName evidence="1">Succinylornithine transaminase</fullName>
        <ecNumber evidence="1">2.6.1.81</ecNumber>
    </submittedName>
</protein>
<sequence>MEQPIAVTRQSFDDWMIPVYAPADFILVRGEGSQVWDQQGKSYIDSLEALPSMLWAMPIRRC</sequence>
<dbReference type="AlphaFoldDB" id="A0A4U9U7C2"/>
<dbReference type="InterPro" id="IPR015424">
    <property type="entry name" value="PyrdxlP-dep_Trfase"/>
</dbReference>
<dbReference type="Gene3D" id="3.90.1150.10">
    <property type="entry name" value="Aspartate Aminotransferase, domain 1"/>
    <property type="match status" value="1"/>
</dbReference>
<reference evidence="1" key="1">
    <citation type="submission" date="2019-05" db="EMBL/GenBank/DDBJ databases">
        <authorList>
            <consortium name="Pathogen Informatics"/>
        </authorList>
    </citation>
    <scope>NUCLEOTIDE SEQUENCE [LARGE SCALE GENOMIC DNA]</scope>
    <source>
        <strain evidence="1">NCTC12965</strain>
    </source>
</reference>
<dbReference type="InterPro" id="IPR015422">
    <property type="entry name" value="PyrdxlP-dep_Trfase_small"/>
</dbReference>
<dbReference type="EC" id="2.6.1.81" evidence="1"/>
<accession>A0A4U9U7C2</accession>
<gene>
    <name evidence="1" type="primary">astC</name>
    <name evidence="1" type="ORF">NCTC12965_02469</name>
</gene>
<evidence type="ECO:0000313" key="1">
    <source>
        <dbReference type="EMBL" id="VTR27072.1"/>
    </source>
</evidence>
<dbReference type="EMBL" id="CABEEZ010000048">
    <property type="protein sequence ID" value="VTR27072.1"/>
    <property type="molecule type" value="Genomic_DNA"/>
</dbReference>
<name>A0A4U9U7C2_SERFO</name>
<dbReference type="GO" id="GO:0043825">
    <property type="term" value="F:succinylornithine transaminase activity"/>
    <property type="evidence" value="ECO:0007669"/>
    <property type="project" value="UniProtKB-EC"/>
</dbReference>